<dbReference type="CDD" id="cd00610">
    <property type="entry name" value="OAT_like"/>
    <property type="match status" value="1"/>
</dbReference>
<evidence type="ECO:0000256" key="13">
    <source>
        <dbReference type="ARBA" id="ARBA00031787"/>
    </source>
</evidence>
<dbReference type="EC" id="2.6.1.22" evidence="5"/>
<evidence type="ECO:0000256" key="11">
    <source>
        <dbReference type="ARBA" id="ARBA00030204"/>
    </source>
</evidence>
<evidence type="ECO:0000256" key="3">
    <source>
        <dbReference type="ARBA" id="ARBA00005176"/>
    </source>
</evidence>
<organism evidence="17">
    <name type="scientific">Sporolactobacillus sp. Y61</name>
    <dbReference type="NCBI Taxonomy" id="3160863"/>
    <lineage>
        <taxon>Bacteria</taxon>
        <taxon>Bacillati</taxon>
        <taxon>Bacillota</taxon>
        <taxon>Bacilli</taxon>
        <taxon>Bacillales</taxon>
        <taxon>Sporolactobacillaceae</taxon>
        <taxon>Sporolactobacillus</taxon>
    </lineage>
</organism>
<dbReference type="NCBIfam" id="NF005993">
    <property type="entry name" value="PRK08117.1"/>
    <property type="match status" value="1"/>
</dbReference>
<dbReference type="InterPro" id="IPR050103">
    <property type="entry name" value="Class-III_PLP-dep_AT"/>
</dbReference>
<comment type="catalytic activity">
    <reaction evidence="1">
        <text>(S)-3-amino-2-methylpropanoate + 2-oxoglutarate = 2-methyl-3-oxopropanoate + L-glutamate</text>
        <dbReference type="Rhea" id="RHEA:13993"/>
        <dbReference type="ChEBI" id="CHEBI:16810"/>
        <dbReference type="ChEBI" id="CHEBI:29985"/>
        <dbReference type="ChEBI" id="CHEBI:57700"/>
        <dbReference type="ChEBI" id="CHEBI:58655"/>
        <dbReference type="EC" id="2.6.1.22"/>
    </reaction>
</comment>
<dbReference type="GO" id="GO:0030170">
    <property type="term" value="F:pyridoxal phosphate binding"/>
    <property type="evidence" value="ECO:0007669"/>
    <property type="project" value="InterPro"/>
</dbReference>
<proteinExistence type="inferred from homology"/>
<dbReference type="SUPFAM" id="SSF53383">
    <property type="entry name" value="PLP-dependent transferases"/>
    <property type="match status" value="1"/>
</dbReference>
<keyword evidence="9 16" id="KW-0663">Pyridoxal phosphate</keyword>
<accession>A0AAU8IIZ2</accession>
<dbReference type="EMBL" id="CP159510">
    <property type="protein sequence ID" value="XCJ18198.1"/>
    <property type="molecule type" value="Genomic_DNA"/>
</dbReference>
<dbReference type="InterPro" id="IPR015424">
    <property type="entry name" value="PyrdxlP-dep_Trfase"/>
</dbReference>
<evidence type="ECO:0000256" key="16">
    <source>
        <dbReference type="RuleBase" id="RU003560"/>
    </source>
</evidence>
<dbReference type="Pfam" id="PF00202">
    <property type="entry name" value="Aminotran_3"/>
    <property type="match status" value="1"/>
</dbReference>
<comment type="similarity">
    <text evidence="4 16">Belongs to the class-III pyridoxal-phosphate-dependent aminotransferase family.</text>
</comment>
<evidence type="ECO:0000256" key="12">
    <source>
        <dbReference type="ARBA" id="ARBA00030857"/>
    </source>
</evidence>
<evidence type="ECO:0000256" key="9">
    <source>
        <dbReference type="ARBA" id="ARBA00022898"/>
    </source>
</evidence>
<dbReference type="PIRSF" id="PIRSF000521">
    <property type="entry name" value="Transaminase_4ab_Lys_Orn"/>
    <property type="match status" value="1"/>
</dbReference>
<dbReference type="Gene3D" id="3.40.640.10">
    <property type="entry name" value="Type I PLP-dependent aspartate aminotransferase-like (Major domain)"/>
    <property type="match status" value="1"/>
</dbReference>
<reference evidence="17" key="1">
    <citation type="submission" date="2024-06" db="EMBL/GenBank/DDBJ databases">
        <authorList>
            <person name="Fan A."/>
            <person name="Zhang F.Y."/>
            <person name="Zhang L."/>
        </authorList>
    </citation>
    <scope>NUCLEOTIDE SEQUENCE</scope>
    <source>
        <strain evidence="17">Y61</strain>
    </source>
</reference>
<dbReference type="Gene3D" id="3.90.1150.10">
    <property type="entry name" value="Aspartate Aminotransferase, domain 1"/>
    <property type="match status" value="1"/>
</dbReference>
<keyword evidence="8" id="KW-0808">Transferase</keyword>
<dbReference type="EC" id="2.6.1.19" evidence="6"/>
<evidence type="ECO:0000256" key="5">
    <source>
        <dbReference type="ARBA" id="ARBA00012876"/>
    </source>
</evidence>
<dbReference type="FunFam" id="3.40.640.10:FF:000013">
    <property type="entry name" value="4-aminobutyrate aminotransferase"/>
    <property type="match status" value="1"/>
</dbReference>
<gene>
    <name evidence="17" type="ORF">ABNN70_07095</name>
</gene>
<dbReference type="InterPro" id="IPR015422">
    <property type="entry name" value="PyrdxlP-dep_Trfase_small"/>
</dbReference>
<evidence type="ECO:0000256" key="14">
    <source>
        <dbReference type="ARBA" id="ARBA00048021"/>
    </source>
</evidence>
<dbReference type="InterPro" id="IPR005814">
    <property type="entry name" value="Aminotrans_3"/>
</dbReference>
<comment type="cofactor">
    <cofactor evidence="2">
        <name>pyridoxal 5'-phosphate</name>
        <dbReference type="ChEBI" id="CHEBI:597326"/>
    </cofactor>
</comment>
<comment type="pathway">
    <text evidence="3">Amino-acid degradation; 4-aminobutanoate degradation.</text>
</comment>
<evidence type="ECO:0000313" key="17">
    <source>
        <dbReference type="EMBL" id="XCJ18198.1"/>
    </source>
</evidence>
<dbReference type="PANTHER" id="PTHR11986:SF79">
    <property type="entry name" value="ACETYLORNITHINE AMINOTRANSFERASE, MITOCHONDRIAL"/>
    <property type="match status" value="1"/>
</dbReference>
<evidence type="ECO:0000256" key="15">
    <source>
        <dbReference type="ARBA" id="ARBA00050054"/>
    </source>
</evidence>
<name>A0AAU8IIZ2_9BACL</name>
<keyword evidence="7 17" id="KW-0032">Aminotransferase</keyword>
<dbReference type="GO" id="GO:0042802">
    <property type="term" value="F:identical protein binding"/>
    <property type="evidence" value="ECO:0007669"/>
    <property type="project" value="TreeGrafter"/>
</dbReference>
<evidence type="ECO:0000256" key="4">
    <source>
        <dbReference type="ARBA" id="ARBA00008954"/>
    </source>
</evidence>
<comment type="catalytic activity">
    <reaction evidence="14">
        <text>4-aminobutanoate + 2-oxoglutarate = succinate semialdehyde + L-glutamate</text>
        <dbReference type="Rhea" id="RHEA:23352"/>
        <dbReference type="ChEBI" id="CHEBI:16810"/>
        <dbReference type="ChEBI" id="CHEBI:29985"/>
        <dbReference type="ChEBI" id="CHEBI:57706"/>
        <dbReference type="ChEBI" id="CHEBI:59888"/>
        <dbReference type="EC" id="2.6.1.19"/>
    </reaction>
</comment>
<dbReference type="PROSITE" id="PS00600">
    <property type="entry name" value="AA_TRANSFER_CLASS_3"/>
    <property type="match status" value="1"/>
</dbReference>
<dbReference type="InterPro" id="IPR015421">
    <property type="entry name" value="PyrdxlP-dep_Trfase_major"/>
</dbReference>
<protein>
    <recommendedName>
        <fullName evidence="12">(S)-3-amino-2-methylpropionate transaminase</fullName>
        <ecNumber evidence="6">2.6.1.19</ecNumber>
        <ecNumber evidence="5">2.6.1.22</ecNumber>
    </recommendedName>
    <alternativeName>
        <fullName evidence="13">GABA aminotransferase</fullName>
    </alternativeName>
    <alternativeName>
        <fullName evidence="11">Gamma-amino-N-butyrate transaminase</fullName>
    </alternativeName>
    <alternativeName>
        <fullName evidence="15">Glutamate:succinic semialdehyde transaminase</fullName>
    </alternativeName>
    <alternativeName>
        <fullName evidence="10">L-AIBAT</fullName>
    </alternativeName>
</protein>
<dbReference type="InterPro" id="IPR049704">
    <property type="entry name" value="Aminotrans_3_PPA_site"/>
</dbReference>
<sequence length="429" mass="47384">MEKKSLYERACQVMPPVATGRATKLEIVKGRGAYLWDTNGKKYLDFASGVGVVNMGHNHPYVMEKAQQQMENLVHAGHNVVFYPSYVELAERLSAALDHEYKVYFSNSGAEAVEGALKLAKWTTGRPGIISFKRSFHGRTAGAMTVTASSSAYRREYEALMPSVYYAEYPYCFRSGLSEEEETKRCIRSIKEIFQYLIAPEKVAAMIMEPQQGEGGYIVPPEAFVKQVRQICTEHGIKLIFDEIQSGFGRTGELFAWQHFHVKPDIMCVAKGIANGFPLSAVIGKNELMDQWTAGAHGGTFGGNPIACAAGIAVLDLLQGGLLEQVKETGKYFKQKLVDLSAKFPVIKDVRGMGLMIGLECGTEDGKPDSRTVSRLRERALKKGLILLSCGVDHNVIRFIPPLIITREEVDRAVSILEESLAECLASKV</sequence>
<evidence type="ECO:0000256" key="7">
    <source>
        <dbReference type="ARBA" id="ARBA00022576"/>
    </source>
</evidence>
<evidence type="ECO:0000256" key="6">
    <source>
        <dbReference type="ARBA" id="ARBA00012912"/>
    </source>
</evidence>
<dbReference type="GO" id="GO:0047298">
    <property type="term" value="F:(S)-3-amino-2-methylpropionate transaminase activity"/>
    <property type="evidence" value="ECO:0007669"/>
    <property type="project" value="UniProtKB-EC"/>
</dbReference>
<dbReference type="PANTHER" id="PTHR11986">
    <property type="entry name" value="AMINOTRANSFERASE CLASS III"/>
    <property type="match status" value="1"/>
</dbReference>
<dbReference type="RefSeq" id="WP_353949268.1">
    <property type="nucleotide sequence ID" value="NZ_CP159510.1"/>
</dbReference>
<evidence type="ECO:0000256" key="8">
    <source>
        <dbReference type="ARBA" id="ARBA00022679"/>
    </source>
</evidence>
<dbReference type="GO" id="GO:0034386">
    <property type="term" value="F:4-aminobutyrate:2-oxoglutarate transaminase activity"/>
    <property type="evidence" value="ECO:0007669"/>
    <property type="project" value="UniProtKB-EC"/>
</dbReference>
<evidence type="ECO:0000256" key="10">
    <source>
        <dbReference type="ARBA" id="ARBA00029760"/>
    </source>
</evidence>
<evidence type="ECO:0000256" key="2">
    <source>
        <dbReference type="ARBA" id="ARBA00001933"/>
    </source>
</evidence>
<dbReference type="AlphaFoldDB" id="A0AAU8IIZ2"/>
<evidence type="ECO:0000256" key="1">
    <source>
        <dbReference type="ARBA" id="ARBA00001750"/>
    </source>
</evidence>